<dbReference type="RefSeq" id="WP_106312212.1">
    <property type="nucleotide sequence ID" value="NZ_PVWO01000591.1"/>
</dbReference>
<proteinExistence type="predicted"/>
<dbReference type="SUPFAM" id="SSF48452">
    <property type="entry name" value="TPR-like"/>
    <property type="match status" value="1"/>
</dbReference>
<dbReference type="Pfam" id="PF13424">
    <property type="entry name" value="TPR_12"/>
    <property type="match status" value="1"/>
</dbReference>
<name>A0A2T1FBE1_9CYAN</name>
<protein>
    <submittedName>
        <fullName evidence="2">NB-ARC domain-containing protein</fullName>
    </submittedName>
</protein>
<sequence length="771" mass="87231">MNADSAINAIDRLLIDNTGKHLSDLQIFIIQQVWLGCKYIDIAADYHCTEGHVKDTAAALWQLLSQLLAERVTKTNLKSILQRHESPAIAMPTRSIDRQFIGRELDISRLDELADRGQRTIVILGEGGVGKTTFAQQYLKTSGCDLILELSMAKEAARITPAEIIVEEWLREDLQTEPGREYGIALLRLKRQLSTRKIGILIDNLEPALDRDGRIISPYRSYVELLGILTDRQLPGITLITSRDRLCEVDLNLTHYRLSGLAVDTWQTYFNYRQIDTTATAITPLHYSYGGNAKAMEIIASNIHADFASNIDIYLQADRDSQLIETGLKQLIANQFDRLQTLDPDAYQLLCRAGCYRYQDLSRVNADALLCLLWEIEPTARAKVLNAIDNRSLIESHCGQYWLHPAIRAEAIARLQRTDDWVKAHQAAANYWSDAVVKIVDTHTAITALEAYYHYVEIGDLLQAAKVLLHPRNNQWGQFLPLASNLYRMGLIQPILMAITPIITELPPDRSTAELNNILGDLYWIVGQVHEAIATQQHAIDYTDRMLSNLDRQEKSHDIHCLNILNIDSLLSLGLYHIDLWELTTASQLFQQVITVASNTAGDRWIQKATVCLALVQSYLDRFDEARALITKIEPVTIHQKWTGSSAYFLQIVGQIYTNLGDYDLAEYIYQQTLTFCQSGNYLQIQGRTLTSLAQLYRSQGNLQTAQTTHLHAIEILDRLGAKCDLAEAYYQAALTWQQAGEIAQSQIYRNTHARKLFTEIAAPEQLVRIS</sequence>
<organism evidence="2 3">
    <name type="scientific">Chamaesiphon polymorphus CCALA 037</name>
    <dbReference type="NCBI Taxonomy" id="2107692"/>
    <lineage>
        <taxon>Bacteria</taxon>
        <taxon>Bacillati</taxon>
        <taxon>Cyanobacteriota</taxon>
        <taxon>Cyanophyceae</taxon>
        <taxon>Gomontiellales</taxon>
        <taxon>Chamaesiphonaceae</taxon>
        <taxon>Chamaesiphon</taxon>
    </lineage>
</organism>
<dbReference type="InterPro" id="IPR019734">
    <property type="entry name" value="TPR_rpt"/>
</dbReference>
<dbReference type="Pfam" id="PF26355">
    <property type="entry name" value="HTH_VMAP-M9"/>
    <property type="match status" value="1"/>
</dbReference>
<dbReference type="InterPro" id="IPR027417">
    <property type="entry name" value="P-loop_NTPase"/>
</dbReference>
<comment type="caution">
    <text evidence="2">The sequence shown here is derived from an EMBL/GenBank/DDBJ whole genome shotgun (WGS) entry which is preliminary data.</text>
</comment>
<dbReference type="EMBL" id="PVWO01000591">
    <property type="protein sequence ID" value="PSB42296.1"/>
    <property type="molecule type" value="Genomic_DNA"/>
</dbReference>
<keyword evidence="3" id="KW-1185">Reference proteome</keyword>
<dbReference type="PANTHER" id="PTHR47691">
    <property type="entry name" value="REGULATOR-RELATED"/>
    <property type="match status" value="1"/>
</dbReference>
<evidence type="ECO:0000313" key="3">
    <source>
        <dbReference type="Proteomes" id="UP000238937"/>
    </source>
</evidence>
<dbReference type="InterPro" id="IPR011990">
    <property type="entry name" value="TPR-like_helical_dom_sf"/>
</dbReference>
<dbReference type="AlphaFoldDB" id="A0A2T1FBE1"/>
<gene>
    <name evidence="2" type="ORF">C7B77_26810</name>
</gene>
<dbReference type="InterPro" id="IPR058651">
    <property type="entry name" value="HTH_VMAP-M9"/>
</dbReference>
<dbReference type="Gene3D" id="1.25.40.10">
    <property type="entry name" value="Tetratricopeptide repeat domain"/>
    <property type="match status" value="2"/>
</dbReference>
<feature type="domain" description="vWA-MoxR associated protein N-terminal HTH" evidence="1">
    <location>
        <begin position="1"/>
        <end position="84"/>
    </location>
</feature>
<dbReference type="OrthoDB" id="524729at2"/>
<dbReference type="PANTHER" id="PTHR47691:SF3">
    <property type="entry name" value="HTH-TYPE TRANSCRIPTIONAL REGULATOR RV0890C-RELATED"/>
    <property type="match status" value="1"/>
</dbReference>
<dbReference type="SMART" id="SM00028">
    <property type="entry name" value="TPR"/>
    <property type="match status" value="4"/>
</dbReference>
<evidence type="ECO:0000313" key="2">
    <source>
        <dbReference type="EMBL" id="PSB42296.1"/>
    </source>
</evidence>
<dbReference type="SUPFAM" id="SSF52540">
    <property type="entry name" value="P-loop containing nucleoside triphosphate hydrolases"/>
    <property type="match status" value="1"/>
</dbReference>
<dbReference type="Gene3D" id="3.40.50.300">
    <property type="entry name" value="P-loop containing nucleotide triphosphate hydrolases"/>
    <property type="match status" value="1"/>
</dbReference>
<reference evidence="2 3" key="1">
    <citation type="submission" date="2018-03" db="EMBL/GenBank/DDBJ databases">
        <title>The ancient ancestry and fast evolution of plastids.</title>
        <authorList>
            <person name="Moore K.R."/>
            <person name="Magnabosco C."/>
            <person name="Momper L."/>
            <person name="Gold D.A."/>
            <person name="Bosak T."/>
            <person name="Fournier G.P."/>
        </authorList>
    </citation>
    <scope>NUCLEOTIDE SEQUENCE [LARGE SCALE GENOMIC DNA]</scope>
    <source>
        <strain evidence="2 3">CCALA 037</strain>
    </source>
</reference>
<evidence type="ECO:0000259" key="1">
    <source>
        <dbReference type="Pfam" id="PF26355"/>
    </source>
</evidence>
<dbReference type="Proteomes" id="UP000238937">
    <property type="component" value="Unassembled WGS sequence"/>
</dbReference>
<accession>A0A2T1FBE1</accession>